<feature type="compositionally biased region" description="Basic and acidic residues" evidence="1">
    <location>
        <begin position="1"/>
        <end position="16"/>
    </location>
</feature>
<feature type="compositionally biased region" description="Basic and acidic residues" evidence="1">
    <location>
        <begin position="168"/>
        <end position="177"/>
    </location>
</feature>
<feature type="compositionally biased region" description="Low complexity" evidence="1">
    <location>
        <begin position="182"/>
        <end position="200"/>
    </location>
</feature>
<name>A0A4U1EBH2_MONMO</name>
<feature type="compositionally biased region" description="Pro residues" evidence="1">
    <location>
        <begin position="201"/>
        <end position="211"/>
    </location>
</feature>
<feature type="region of interest" description="Disordered" evidence="1">
    <location>
        <begin position="139"/>
        <end position="252"/>
    </location>
</feature>
<dbReference type="EMBL" id="RWIC01003197">
    <property type="protein sequence ID" value="TKC33471.1"/>
    <property type="molecule type" value="Genomic_DNA"/>
</dbReference>
<reference evidence="3" key="1">
    <citation type="journal article" date="2019" name="IScience">
        <title>Narwhal Genome Reveals Long-Term Low Genetic Diversity despite Current Large Abundance Size.</title>
        <authorList>
            <person name="Westbury M.V."/>
            <person name="Petersen B."/>
            <person name="Garde E."/>
            <person name="Heide-Jorgensen M.P."/>
            <person name="Lorenzen E.D."/>
        </authorList>
    </citation>
    <scope>NUCLEOTIDE SEQUENCE [LARGE SCALE GENOMIC DNA]</scope>
</reference>
<evidence type="ECO:0000313" key="2">
    <source>
        <dbReference type="EMBL" id="TKC33471.1"/>
    </source>
</evidence>
<gene>
    <name evidence="2" type="ORF">EI555_008156</name>
</gene>
<proteinExistence type="predicted"/>
<comment type="caution">
    <text evidence="2">The sequence shown here is derived from an EMBL/GenBank/DDBJ whole genome shotgun (WGS) entry which is preliminary data.</text>
</comment>
<dbReference type="AlphaFoldDB" id="A0A4U1EBH2"/>
<feature type="compositionally biased region" description="Basic and acidic residues" evidence="1">
    <location>
        <begin position="48"/>
        <end position="60"/>
    </location>
</feature>
<organism evidence="2 3">
    <name type="scientific">Monodon monoceros</name>
    <name type="common">Narwhal</name>
    <name type="synonym">Ceratodon monodon</name>
    <dbReference type="NCBI Taxonomy" id="40151"/>
    <lineage>
        <taxon>Eukaryota</taxon>
        <taxon>Metazoa</taxon>
        <taxon>Chordata</taxon>
        <taxon>Craniata</taxon>
        <taxon>Vertebrata</taxon>
        <taxon>Euteleostomi</taxon>
        <taxon>Mammalia</taxon>
        <taxon>Eutheria</taxon>
        <taxon>Laurasiatheria</taxon>
        <taxon>Artiodactyla</taxon>
        <taxon>Whippomorpha</taxon>
        <taxon>Cetacea</taxon>
        <taxon>Odontoceti</taxon>
        <taxon>Monodontidae</taxon>
        <taxon>Monodon</taxon>
    </lineage>
</organism>
<dbReference type="Proteomes" id="UP000308365">
    <property type="component" value="Unassembled WGS sequence"/>
</dbReference>
<sequence length="252" mass="26603">RGAGAAREDIREKLRLESPVGTEPAVYPWPLPVVYEEKTQPGRVRPGTHVEEEERDDKVKPGHLQAGQPPALGTQRPVGSDCESGSPPTPPPWSPFRQSRFVRGASRPLVRGEETRADSAPLICRCLSGMWLEQPVGVREDPRAAPSRTLTTPCCSVWSPRPGGGGQEARRGWERDGATGSAPRAGAQRQEAARRAGPAAKPVPPSRPCPRVPQTSLLAPGLGVGDGCAEEAVPLEPSGEASQGVVPVPGVG</sequence>
<evidence type="ECO:0000313" key="3">
    <source>
        <dbReference type="Proteomes" id="UP000308365"/>
    </source>
</evidence>
<feature type="region of interest" description="Disordered" evidence="1">
    <location>
        <begin position="1"/>
        <end position="100"/>
    </location>
</feature>
<feature type="non-terminal residue" evidence="2">
    <location>
        <position position="1"/>
    </location>
</feature>
<evidence type="ECO:0000256" key="1">
    <source>
        <dbReference type="SAM" id="MobiDB-lite"/>
    </source>
</evidence>
<protein>
    <submittedName>
        <fullName evidence="2">Uncharacterized protein</fullName>
    </submittedName>
</protein>
<accession>A0A4U1EBH2</accession>